<dbReference type="InterPro" id="IPR050773">
    <property type="entry name" value="CbxX/CfxQ_RuBisCO_ESX"/>
</dbReference>
<name>A0ABS9ZB50_9HYPH</name>
<dbReference type="Proteomes" id="UP001139104">
    <property type="component" value="Unassembled WGS sequence"/>
</dbReference>
<keyword evidence="4" id="KW-0812">Transmembrane</keyword>
<dbReference type="Pfam" id="PF17866">
    <property type="entry name" value="AAA_lid_6"/>
    <property type="match status" value="1"/>
</dbReference>
<organism evidence="6 7">
    <name type="scientific">Candidatus Rhodoblastus alkanivorans</name>
    <dbReference type="NCBI Taxonomy" id="2954117"/>
    <lineage>
        <taxon>Bacteria</taxon>
        <taxon>Pseudomonadati</taxon>
        <taxon>Pseudomonadota</taxon>
        <taxon>Alphaproteobacteria</taxon>
        <taxon>Hyphomicrobiales</taxon>
        <taxon>Rhodoblastaceae</taxon>
        <taxon>Rhodoblastus</taxon>
    </lineage>
</organism>
<evidence type="ECO:0000313" key="6">
    <source>
        <dbReference type="EMBL" id="MCI4684873.1"/>
    </source>
</evidence>
<dbReference type="Gene3D" id="1.10.8.60">
    <property type="match status" value="1"/>
</dbReference>
<proteinExistence type="inferred from homology"/>
<evidence type="ECO:0000259" key="5">
    <source>
        <dbReference type="SMART" id="SM00382"/>
    </source>
</evidence>
<gene>
    <name evidence="6" type="ORF">K2U94_19220</name>
</gene>
<dbReference type="CDD" id="cd00009">
    <property type="entry name" value="AAA"/>
    <property type="match status" value="1"/>
</dbReference>
<dbReference type="InterPro" id="IPR003593">
    <property type="entry name" value="AAA+_ATPase"/>
</dbReference>
<dbReference type="PRINTS" id="PR00819">
    <property type="entry name" value="CBXCFQXSUPER"/>
</dbReference>
<dbReference type="RefSeq" id="WP_243068750.1">
    <property type="nucleotide sequence ID" value="NZ_JAIVFK010000022.1"/>
</dbReference>
<dbReference type="InterPro" id="IPR003959">
    <property type="entry name" value="ATPase_AAA_core"/>
</dbReference>
<evidence type="ECO:0000256" key="4">
    <source>
        <dbReference type="SAM" id="Phobius"/>
    </source>
</evidence>
<comment type="similarity">
    <text evidence="1">Belongs to the CbxX/CfxQ family.</text>
</comment>
<keyword evidence="3" id="KW-0067">ATP-binding</keyword>
<keyword evidence="2" id="KW-0547">Nucleotide-binding</keyword>
<evidence type="ECO:0000313" key="7">
    <source>
        <dbReference type="Proteomes" id="UP001139104"/>
    </source>
</evidence>
<dbReference type="PANTHER" id="PTHR43392:SF2">
    <property type="entry name" value="AAA-TYPE ATPASE FAMILY PROTEIN _ ANKYRIN REPEAT FAMILY PROTEIN"/>
    <property type="match status" value="1"/>
</dbReference>
<evidence type="ECO:0000256" key="3">
    <source>
        <dbReference type="ARBA" id="ARBA00022840"/>
    </source>
</evidence>
<keyword evidence="7" id="KW-1185">Reference proteome</keyword>
<dbReference type="SUPFAM" id="SSF52540">
    <property type="entry name" value="P-loop containing nucleoside triphosphate hydrolases"/>
    <property type="match status" value="1"/>
</dbReference>
<reference evidence="6" key="1">
    <citation type="journal article" date="2022" name="ISME J.">
        <title>Identification of active gaseous-alkane degraders at natural gas seeps.</title>
        <authorList>
            <person name="Farhan Ul Haque M."/>
            <person name="Hernandez M."/>
            <person name="Crombie A.T."/>
            <person name="Murrell J.C."/>
        </authorList>
    </citation>
    <scope>NUCLEOTIDE SEQUENCE</scope>
    <source>
        <strain evidence="6">PC2</strain>
    </source>
</reference>
<dbReference type="Gene3D" id="3.40.50.300">
    <property type="entry name" value="P-loop containing nucleotide triphosphate hydrolases"/>
    <property type="match status" value="1"/>
</dbReference>
<keyword evidence="4" id="KW-1133">Transmembrane helix</keyword>
<dbReference type="InterPro" id="IPR000641">
    <property type="entry name" value="CbxX/CfxQ"/>
</dbReference>
<dbReference type="SMART" id="SM00382">
    <property type="entry name" value="AAA"/>
    <property type="match status" value="1"/>
</dbReference>
<keyword evidence="4" id="KW-0472">Membrane</keyword>
<protein>
    <submittedName>
        <fullName evidence="6">AAA family ATPase</fullName>
    </submittedName>
</protein>
<dbReference type="EMBL" id="JAIVFP010000001">
    <property type="protein sequence ID" value="MCI4684873.1"/>
    <property type="molecule type" value="Genomic_DNA"/>
</dbReference>
<dbReference type="InterPro" id="IPR041627">
    <property type="entry name" value="AAA_lid_6"/>
</dbReference>
<sequence>MKGFFERNQTLSLVLSMTAASLLTAAALAAVSGGGAAIPRLFTLAMLPRLLGALAMIGGGALATFLAMRLALVSANVAQTANGPAVAPDQLRLLRIVETPAIIRQGRTAQQALDDLDQMIGLAAVKSEINTLIARLQIEARRRAEGMKVTAVSQHMVFTGPPGVGKTVVARAIGDIYRGLGVLKRGHLVETEAKDLIAGYIGQTADKVDKVCQSALDGILFIDEAYSLVSDNASASFGMEAVNTLLKFMEDHRDRVIVIVAGYPGPMQKFLDSNPGLASRFSKTIDFPNYSPQELAHILDLMARSQGFALPQGYEGKIESWVEANSSAKNWGNARSVRNLIEKMREAQAVRLARDPHSSGIDELTPADLDAAIKATEAQVR</sequence>
<dbReference type="PANTHER" id="PTHR43392">
    <property type="entry name" value="AAA-TYPE ATPASE FAMILY PROTEIN / ANKYRIN REPEAT FAMILY PROTEIN"/>
    <property type="match status" value="1"/>
</dbReference>
<dbReference type="Pfam" id="PF00004">
    <property type="entry name" value="AAA"/>
    <property type="match status" value="1"/>
</dbReference>
<evidence type="ECO:0000256" key="1">
    <source>
        <dbReference type="ARBA" id="ARBA00010378"/>
    </source>
</evidence>
<feature type="transmembrane region" description="Helical" evidence="4">
    <location>
        <begin position="46"/>
        <end position="67"/>
    </location>
</feature>
<comment type="caution">
    <text evidence="6">The sequence shown here is derived from an EMBL/GenBank/DDBJ whole genome shotgun (WGS) entry which is preliminary data.</text>
</comment>
<evidence type="ECO:0000256" key="2">
    <source>
        <dbReference type="ARBA" id="ARBA00022741"/>
    </source>
</evidence>
<dbReference type="InterPro" id="IPR027417">
    <property type="entry name" value="P-loop_NTPase"/>
</dbReference>
<feature type="domain" description="AAA+ ATPase" evidence="5">
    <location>
        <begin position="152"/>
        <end position="291"/>
    </location>
</feature>
<accession>A0ABS9ZB50</accession>